<dbReference type="RefSeq" id="WP_241446415.1">
    <property type="nucleotide sequence ID" value="NZ_JAKZHW010000001.1"/>
</dbReference>
<accession>A0ABS9VKX7</accession>
<evidence type="ECO:0000259" key="2">
    <source>
        <dbReference type="Pfam" id="PF16363"/>
    </source>
</evidence>
<dbReference type="Gene3D" id="3.40.50.720">
    <property type="entry name" value="NAD(P)-binding Rossmann-like Domain"/>
    <property type="match status" value="1"/>
</dbReference>
<dbReference type="GO" id="GO:0008446">
    <property type="term" value="F:GDP-mannose 4,6-dehydratase activity"/>
    <property type="evidence" value="ECO:0007669"/>
    <property type="project" value="UniProtKB-EC"/>
</dbReference>
<dbReference type="InterPro" id="IPR016040">
    <property type="entry name" value="NAD(P)-bd_dom"/>
</dbReference>
<reference evidence="3 4" key="1">
    <citation type="submission" date="2022-03" db="EMBL/GenBank/DDBJ databases">
        <authorList>
            <person name="Jo J.-H."/>
            <person name="Im W.-T."/>
        </authorList>
    </citation>
    <scope>NUCLEOTIDE SEQUENCE [LARGE SCALE GENOMIC DNA]</scope>
    <source>
        <strain evidence="3 4">SM33</strain>
    </source>
</reference>
<organism evidence="3 4">
    <name type="scientific">Sphingomonas telluris</name>
    <dbReference type="NCBI Taxonomy" id="2907998"/>
    <lineage>
        <taxon>Bacteria</taxon>
        <taxon>Pseudomonadati</taxon>
        <taxon>Pseudomonadota</taxon>
        <taxon>Alphaproteobacteria</taxon>
        <taxon>Sphingomonadales</taxon>
        <taxon>Sphingomonadaceae</taxon>
        <taxon>Sphingomonas</taxon>
    </lineage>
</organism>
<keyword evidence="4" id="KW-1185">Reference proteome</keyword>
<dbReference type="InterPro" id="IPR036291">
    <property type="entry name" value="NAD(P)-bd_dom_sf"/>
</dbReference>
<name>A0ABS9VKX7_9SPHN</name>
<keyword evidence="3" id="KW-0456">Lyase</keyword>
<sequence>MTVLVTGVAGFIGSTTARALLARGEQVVGIDNLNDYYDPALKRARLDRLRNDFGDRFRFDQLDFSNAGALEELGRSSDFDRIVHLGAQAGVRYSLTNPEAYAQSNLVGHLNMLELARHRGSSHFVYASSSSVYGGNKNLPFRVEDRVDHPLSLYGATKKADELMSEAYASLYKLPSTGLRFFTVYGPWGRPDMAMWIFTKALYAREPLPLFNGGEMRRDFTYIDDIVAGIVACLDSPPANDGEPKAGGSHAPHALYNIGNNRSEDLMRVVELLEQATGVKALIDPQPMQPGDVRDTFADISAIERDHGFSPATTIDEGVPRFVQWYREFHGV</sequence>
<keyword evidence="1" id="KW-0520">NAD</keyword>
<dbReference type="Proteomes" id="UP001203058">
    <property type="component" value="Unassembled WGS sequence"/>
</dbReference>
<dbReference type="EMBL" id="JAKZHW010000001">
    <property type="protein sequence ID" value="MCH8615608.1"/>
    <property type="molecule type" value="Genomic_DNA"/>
</dbReference>
<dbReference type="Pfam" id="PF16363">
    <property type="entry name" value="GDP_Man_Dehyd"/>
    <property type="match status" value="1"/>
</dbReference>
<evidence type="ECO:0000313" key="3">
    <source>
        <dbReference type="EMBL" id="MCH8615608.1"/>
    </source>
</evidence>
<feature type="domain" description="NAD(P)-binding" evidence="2">
    <location>
        <begin position="4"/>
        <end position="320"/>
    </location>
</feature>
<evidence type="ECO:0000313" key="4">
    <source>
        <dbReference type="Proteomes" id="UP001203058"/>
    </source>
</evidence>
<comment type="caution">
    <text evidence="3">The sequence shown here is derived from an EMBL/GenBank/DDBJ whole genome shotgun (WGS) entry which is preliminary data.</text>
</comment>
<dbReference type="EC" id="4.2.1.47" evidence="3"/>
<gene>
    <name evidence="3" type="ORF">LZ016_05780</name>
</gene>
<dbReference type="PRINTS" id="PR01713">
    <property type="entry name" value="NUCEPIMERASE"/>
</dbReference>
<dbReference type="SUPFAM" id="SSF51735">
    <property type="entry name" value="NAD(P)-binding Rossmann-fold domains"/>
    <property type="match status" value="1"/>
</dbReference>
<proteinExistence type="predicted"/>
<evidence type="ECO:0000256" key="1">
    <source>
        <dbReference type="ARBA" id="ARBA00023027"/>
    </source>
</evidence>
<dbReference type="PANTHER" id="PTHR43574">
    <property type="entry name" value="EPIMERASE-RELATED"/>
    <property type="match status" value="1"/>
</dbReference>
<protein>
    <submittedName>
        <fullName evidence="3">GDP-mannose 4,6-dehydratase</fullName>
        <ecNumber evidence="3">4.2.1.47</ecNumber>
    </submittedName>
</protein>